<dbReference type="SMART" id="SM01338">
    <property type="entry name" value="NOD"/>
    <property type="match status" value="1"/>
</dbReference>
<sequence length="1049" mass="113615">MDRPDVRGRGECLPFQPVPPEGYLLEPPGILPVPLPQRLRAACDADADECSSSPCLNSGTCLNSPGSFHCICPRGYSGSKCQVTLDLCSGYACKNGGQCRVKESAPHCLCPPGWGGPRCQHRTKQNRDNCTEQSGEGGCQVKRLNPKIRSTVEPRDKGNRLPFAGRVVGETDQASCPPTQNCLNGGTCTKTADGFRCLCPPGTKGPNCHLDPCSLASPPCYYGGTCVAQPEGFLCICPPGYVGERCQGVVDACFSQPCHRPGSQSCQSDEHGFHCLCNPGYSGLLCESMIDSCQSNPCRNGGSCSVLPKNPLEFTCHCPQGYDGSTCDLPAPSCGSSYCHNGGVCIAHPSGPRCLCMEGFSGPDCHRPPCSAASCPAANATSLSRCPSLAGDAHCDRICSSPETSWDGGDCALGLLDPWKNCPKRDLCQRVFRDGHCESHCDNEECLYDGFDCVPQKECNPSYTRYCRDRFSDGHCDRGCHSASCGWDGGDCASSVPPAESTLALVVLLPRESVPELLRSLVTATRAELRIQRDRQHRERIYPYTGKEELGSQSNWTGIRTKDLAETVGYTVFLVVEGSSCQGQCPTSAKSALNLLGSLMAKEILSSLIPHRVVAAWLEVIENDSQPSVSHFSGPLIYCVGVGALVLALVIFIGVWRIRRPQHREHGSLWLPPGFAPRQGKKRRCRRDPVGEDAIRLKPTKLSTEFAEDHDIFSSPHFDGPLNSKDIQEDLDSVPISDQDHVTPKTQMSGNVTVPRLGKDTRPKAARNQEPVCGLTPPMSLARSSGLKVESSWTDKQTENFGETPLHLAARYSRADAARRLLTAEADVNARDQWGRTPLHSAIAADALGVFQILLRQRQTDLDASADDGTTPLILATRLGVENMVEELVANHADIHAIDKRGKNALHWAAAVNNVRASLILLRNGADKDLLDNQAQTPLFLAAREGSYQVACLLLQHGAKPNLRNHSGRLPKDVALERLHHDILSLLDRSCLPPGTGQLSPHRPRPQPSSKLHRWPYPPKPSQLAPVPENEGPFKEATPPEEAMGQAVE</sequence>
<keyword evidence="15 21" id="KW-1015">Disulfide bond</keyword>
<keyword evidence="5 21" id="KW-0245">EGF-like domain</keyword>
<evidence type="ECO:0000256" key="1">
    <source>
        <dbReference type="ARBA" id="ARBA00004123"/>
    </source>
</evidence>
<dbReference type="Gene3D" id="3.30.300.320">
    <property type="match status" value="1"/>
</dbReference>
<dbReference type="Gene3D" id="3.30.70.3310">
    <property type="match status" value="1"/>
</dbReference>
<feature type="disulfide bond" evidence="21">
    <location>
        <begin position="237"/>
        <end position="246"/>
    </location>
</feature>
<dbReference type="SMART" id="SM00248">
    <property type="entry name" value="ANK"/>
    <property type="match status" value="5"/>
</dbReference>
<feature type="disulfide bond" evidence="21">
    <location>
        <begin position="258"/>
        <end position="275"/>
    </location>
</feature>
<keyword evidence="11 23" id="KW-1133">Transmembrane helix</keyword>
<evidence type="ECO:0000256" key="16">
    <source>
        <dbReference type="ARBA" id="ARBA00023159"/>
    </source>
</evidence>
<dbReference type="PROSITE" id="PS50026">
    <property type="entry name" value="EGF_3"/>
    <property type="match status" value="7"/>
</dbReference>
<feature type="domain" description="EGF-like" evidence="24">
    <location>
        <begin position="84"/>
        <end position="120"/>
    </location>
</feature>
<feature type="domain" description="EGF-like" evidence="24">
    <location>
        <begin position="209"/>
        <end position="247"/>
    </location>
</feature>
<feature type="disulfide bond" evidence="21">
    <location>
        <begin position="277"/>
        <end position="286"/>
    </location>
</feature>
<feature type="disulfide bond" evidence="21">
    <location>
        <begin position="72"/>
        <end position="81"/>
    </location>
</feature>
<keyword evidence="13 20" id="KW-0040">ANK repeat</keyword>
<feature type="repeat" description="ANK" evidence="20">
    <location>
        <begin position="901"/>
        <end position="933"/>
    </location>
</feature>
<evidence type="ECO:0000256" key="14">
    <source>
        <dbReference type="ARBA" id="ARBA00023136"/>
    </source>
</evidence>
<dbReference type="RefSeq" id="XP_026542643.1">
    <property type="nucleotide sequence ID" value="XM_026686858.1"/>
</dbReference>
<keyword evidence="8" id="KW-0677">Repeat</keyword>
<keyword evidence="16" id="KW-0010">Activator</keyword>
<dbReference type="PROSITE" id="PS01187">
    <property type="entry name" value="EGF_CA"/>
    <property type="match status" value="1"/>
</dbReference>
<dbReference type="Pfam" id="PF00008">
    <property type="entry name" value="EGF"/>
    <property type="match status" value="3"/>
</dbReference>
<evidence type="ECO:0000256" key="11">
    <source>
        <dbReference type="ARBA" id="ARBA00022989"/>
    </source>
</evidence>
<keyword evidence="19" id="KW-0539">Nucleus</keyword>
<dbReference type="PROSITE" id="PS00010">
    <property type="entry name" value="ASX_HYDROXYL"/>
    <property type="match status" value="1"/>
</dbReference>
<accession>A0A6J1VPY7</accession>
<dbReference type="FunFam" id="2.10.25.10:FF:000327">
    <property type="entry name" value="neurogenic locus notch homolog protein 4"/>
    <property type="match status" value="1"/>
</dbReference>
<dbReference type="PROSITE" id="PS00022">
    <property type="entry name" value="EGF_1"/>
    <property type="match status" value="6"/>
</dbReference>
<evidence type="ECO:0000256" key="21">
    <source>
        <dbReference type="PROSITE-ProRule" id="PRU00076"/>
    </source>
</evidence>
<dbReference type="Gene3D" id="2.10.25.10">
    <property type="entry name" value="Laminin"/>
    <property type="match status" value="7"/>
</dbReference>
<dbReference type="PROSITE" id="PS50088">
    <property type="entry name" value="ANK_REPEAT"/>
    <property type="match status" value="4"/>
</dbReference>
<dbReference type="PANTHER" id="PTHR45836:SF23">
    <property type="entry name" value="NEUROGENIC LOCUS NOTCH HOMOLOG PROTEIN 1"/>
    <property type="match status" value="1"/>
</dbReference>
<feature type="domain" description="EGF-like" evidence="24">
    <location>
        <begin position="172"/>
        <end position="207"/>
    </location>
</feature>
<dbReference type="InterPro" id="IPR000742">
    <property type="entry name" value="EGF"/>
</dbReference>
<feature type="transmembrane region" description="Helical" evidence="23">
    <location>
        <begin position="635"/>
        <end position="656"/>
    </location>
</feature>
<evidence type="ECO:0000256" key="8">
    <source>
        <dbReference type="ARBA" id="ARBA00022737"/>
    </source>
</evidence>
<dbReference type="Gene3D" id="1.25.40.20">
    <property type="entry name" value="Ankyrin repeat-containing domain"/>
    <property type="match status" value="1"/>
</dbReference>
<feature type="domain" description="LNR" evidence="25">
    <location>
        <begin position="375"/>
        <end position="421"/>
    </location>
</feature>
<feature type="disulfide bond" evidence="21">
    <location>
        <begin position="110"/>
        <end position="119"/>
    </location>
</feature>
<name>A0A6J1VPY7_9SAUR</name>
<dbReference type="InterPro" id="IPR036770">
    <property type="entry name" value="Ankyrin_rpt-contain_sf"/>
</dbReference>
<dbReference type="GO" id="GO:0005634">
    <property type="term" value="C:nucleus"/>
    <property type="evidence" value="ECO:0007669"/>
    <property type="project" value="UniProtKB-SubCell"/>
</dbReference>
<evidence type="ECO:0000259" key="24">
    <source>
        <dbReference type="PROSITE" id="PS50026"/>
    </source>
</evidence>
<evidence type="ECO:0000256" key="9">
    <source>
        <dbReference type="ARBA" id="ARBA00022782"/>
    </source>
</evidence>
<dbReference type="Pfam" id="PF12796">
    <property type="entry name" value="Ank_2"/>
    <property type="match status" value="2"/>
</dbReference>
<dbReference type="PRINTS" id="PR01452">
    <property type="entry name" value="LNOTCHREPEAT"/>
</dbReference>
<evidence type="ECO:0000256" key="10">
    <source>
        <dbReference type="ARBA" id="ARBA00022976"/>
    </source>
</evidence>
<dbReference type="FunFam" id="2.10.25.10:FF:000054">
    <property type="entry name" value="Slit guidance ligand 2"/>
    <property type="match status" value="1"/>
</dbReference>
<keyword evidence="4" id="KW-1003">Cell membrane</keyword>
<dbReference type="InterPro" id="IPR013032">
    <property type="entry name" value="EGF-like_CS"/>
</dbReference>
<dbReference type="SUPFAM" id="SSF90193">
    <property type="entry name" value="Notch domain"/>
    <property type="match status" value="3"/>
</dbReference>
<dbReference type="GO" id="GO:0007219">
    <property type="term" value="P:Notch signaling pathway"/>
    <property type="evidence" value="ECO:0007669"/>
    <property type="project" value="UniProtKB-KW"/>
</dbReference>
<dbReference type="SMART" id="SM00179">
    <property type="entry name" value="EGF_CA"/>
    <property type="match status" value="7"/>
</dbReference>
<dbReference type="SMART" id="SM00004">
    <property type="entry name" value="NL"/>
    <property type="match status" value="3"/>
</dbReference>
<keyword evidence="9" id="KW-0221">Differentiation</keyword>
<dbReference type="Proteomes" id="UP000504612">
    <property type="component" value="Unplaced"/>
</dbReference>
<feature type="disulfide bond" evidence="21">
    <location>
        <begin position="318"/>
        <end position="327"/>
    </location>
</feature>
<dbReference type="PROSITE" id="PS50297">
    <property type="entry name" value="ANK_REP_REGION"/>
    <property type="match status" value="4"/>
</dbReference>
<feature type="region of interest" description="Disordered" evidence="22">
    <location>
        <begin position="738"/>
        <end position="781"/>
    </location>
</feature>
<feature type="domain" description="EGF-like" evidence="24">
    <location>
        <begin position="289"/>
        <end position="328"/>
    </location>
</feature>
<evidence type="ECO:0000256" key="15">
    <source>
        <dbReference type="ARBA" id="ARBA00023157"/>
    </source>
</evidence>
<keyword evidence="26" id="KW-1185">Reference proteome</keyword>
<evidence type="ECO:0000256" key="3">
    <source>
        <dbReference type="ARBA" id="ARBA00022473"/>
    </source>
</evidence>
<evidence type="ECO:0000256" key="17">
    <source>
        <dbReference type="ARBA" id="ARBA00023163"/>
    </source>
</evidence>
<dbReference type="GO" id="GO:0009986">
    <property type="term" value="C:cell surface"/>
    <property type="evidence" value="ECO:0007669"/>
    <property type="project" value="TreeGrafter"/>
</dbReference>
<dbReference type="KEGG" id="nss:113424930"/>
<dbReference type="PROSITE" id="PS01186">
    <property type="entry name" value="EGF_2"/>
    <property type="match status" value="6"/>
</dbReference>
<dbReference type="InterPro" id="IPR035993">
    <property type="entry name" value="Notch-like_dom_sf"/>
</dbReference>
<dbReference type="PROSITE" id="PS50258">
    <property type="entry name" value="LNR"/>
    <property type="match status" value="3"/>
</dbReference>
<feature type="domain" description="EGF-like" evidence="24">
    <location>
        <begin position="46"/>
        <end position="82"/>
    </location>
</feature>
<dbReference type="CDD" id="cd21705">
    <property type="entry name" value="JMTM_Notch4"/>
    <property type="match status" value="1"/>
</dbReference>
<comment type="subcellular location">
    <subcellularLocation>
        <location evidence="2">Cell membrane</location>
        <topology evidence="2">Single-pass type I membrane protein</topology>
    </subcellularLocation>
    <subcellularLocation>
        <location evidence="1">Nucleus</location>
    </subcellularLocation>
</comment>
<dbReference type="GeneID" id="113424930"/>
<evidence type="ECO:0000313" key="26">
    <source>
        <dbReference type="Proteomes" id="UP000504612"/>
    </source>
</evidence>
<dbReference type="SUPFAM" id="SSF48403">
    <property type="entry name" value="Ankyrin repeat"/>
    <property type="match status" value="1"/>
</dbReference>
<keyword evidence="7" id="KW-0732">Signal</keyword>
<dbReference type="InterPro" id="IPR018097">
    <property type="entry name" value="EGF_Ca-bd_CS"/>
</dbReference>
<evidence type="ECO:0000256" key="6">
    <source>
        <dbReference type="ARBA" id="ARBA00022692"/>
    </source>
</evidence>
<evidence type="ECO:0000256" key="13">
    <source>
        <dbReference type="ARBA" id="ARBA00023043"/>
    </source>
</evidence>
<dbReference type="GO" id="GO:0043235">
    <property type="term" value="C:receptor complex"/>
    <property type="evidence" value="ECO:0007669"/>
    <property type="project" value="TreeGrafter"/>
</dbReference>
<dbReference type="Pfam" id="PF12661">
    <property type="entry name" value="hEGF"/>
    <property type="match status" value="3"/>
</dbReference>
<dbReference type="FunFam" id="3.30.300.320:FF:000001">
    <property type="entry name" value="Neurogenic locus notch 1"/>
    <property type="match status" value="1"/>
</dbReference>
<feature type="domain" description="LNR" evidence="25">
    <location>
        <begin position="459"/>
        <end position="498"/>
    </location>
</feature>
<evidence type="ECO:0000256" key="2">
    <source>
        <dbReference type="ARBA" id="ARBA00004251"/>
    </source>
</evidence>
<evidence type="ECO:0000256" key="4">
    <source>
        <dbReference type="ARBA" id="ARBA00022475"/>
    </source>
</evidence>
<gene>
    <name evidence="27" type="primary">LOC113424930</name>
</gene>
<dbReference type="InterPro" id="IPR000152">
    <property type="entry name" value="EGF-type_Asp/Asn_hydroxyl_site"/>
</dbReference>
<keyword evidence="17" id="KW-0804">Transcription</keyword>
<dbReference type="Pfam" id="PF00066">
    <property type="entry name" value="Notch"/>
    <property type="match status" value="3"/>
</dbReference>
<organism evidence="26 27">
    <name type="scientific">Notechis scutatus</name>
    <name type="common">mainland tiger snake</name>
    <dbReference type="NCBI Taxonomy" id="8663"/>
    <lineage>
        <taxon>Eukaryota</taxon>
        <taxon>Metazoa</taxon>
        <taxon>Chordata</taxon>
        <taxon>Craniata</taxon>
        <taxon>Vertebrata</taxon>
        <taxon>Euteleostomi</taxon>
        <taxon>Lepidosauria</taxon>
        <taxon>Squamata</taxon>
        <taxon>Bifurcata</taxon>
        <taxon>Unidentata</taxon>
        <taxon>Episquamata</taxon>
        <taxon>Toxicofera</taxon>
        <taxon>Serpentes</taxon>
        <taxon>Colubroidea</taxon>
        <taxon>Elapidae</taxon>
        <taxon>Hydrophiinae</taxon>
        <taxon>Notechis</taxon>
    </lineage>
</organism>
<keyword evidence="14 23" id="KW-0472">Membrane</keyword>
<dbReference type="PANTHER" id="PTHR45836">
    <property type="entry name" value="SLIT HOMOLOG"/>
    <property type="match status" value="1"/>
</dbReference>
<keyword evidence="10" id="KW-0914">Notch signaling pathway</keyword>
<evidence type="ECO:0000256" key="7">
    <source>
        <dbReference type="ARBA" id="ARBA00022729"/>
    </source>
</evidence>
<dbReference type="SMART" id="SM00181">
    <property type="entry name" value="EGF"/>
    <property type="match status" value="7"/>
</dbReference>
<dbReference type="GO" id="GO:0005886">
    <property type="term" value="C:plasma membrane"/>
    <property type="evidence" value="ECO:0007669"/>
    <property type="project" value="UniProtKB-SubCell"/>
</dbReference>
<dbReference type="InterPro" id="IPR010660">
    <property type="entry name" value="Notch_NOD_dom"/>
</dbReference>
<dbReference type="AlphaFoldDB" id="A0A6J1VPY7"/>
<dbReference type="InterPro" id="IPR001881">
    <property type="entry name" value="EGF-like_Ca-bd_dom"/>
</dbReference>
<keyword evidence="18" id="KW-0325">Glycoprotein</keyword>
<dbReference type="PRINTS" id="PR01983">
    <property type="entry name" value="NOTCH"/>
</dbReference>
<evidence type="ECO:0000256" key="12">
    <source>
        <dbReference type="ARBA" id="ARBA00023015"/>
    </source>
</evidence>
<evidence type="ECO:0000256" key="19">
    <source>
        <dbReference type="ARBA" id="ARBA00023242"/>
    </source>
</evidence>
<feature type="domain" description="LNR" evidence="25">
    <location>
        <begin position="422"/>
        <end position="453"/>
    </location>
</feature>
<dbReference type="InterPro" id="IPR000800">
    <property type="entry name" value="Notch_dom"/>
</dbReference>
<dbReference type="CDD" id="cd00054">
    <property type="entry name" value="EGF_CA"/>
    <property type="match status" value="6"/>
</dbReference>
<feature type="repeat" description="ANK" evidence="20">
    <location>
        <begin position="934"/>
        <end position="966"/>
    </location>
</feature>
<proteinExistence type="predicted"/>
<keyword evidence="6 23" id="KW-0812">Transmembrane</keyword>
<evidence type="ECO:0000259" key="25">
    <source>
        <dbReference type="PROSITE" id="PS50258"/>
    </source>
</evidence>
<feature type="region of interest" description="Disordered" evidence="22">
    <location>
        <begin position="994"/>
        <end position="1049"/>
    </location>
</feature>
<keyword evidence="3" id="KW-0217">Developmental protein</keyword>
<dbReference type="InterPro" id="IPR002110">
    <property type="entry name" value="Ankyrin_rpt"/>
</dbReference>
<dbReference type="GO" id="GO:0007411">
    <property type="term" value="P:axon guidance"/>
    <property type="evidence" value="ECO:0007669"/>
    <property type="project" value="TreeGrafter"/>
</dbReference>
<reference evidence="27" key="1">
    <citation type="submission" date="2025-08" db="UniProtKB">
        <authorList>
            <consortium name="RefSeq"/>
        </authorList>
    </citation>
    <scope>IDENTIFICATION</scope>
</reference>
<dbReference type="GO" id="GO:0005509">
    <property type="term" value="F:calcium ion binding"/>
    <property type="evidence" value="ECO:0007669"/>
    <property type="project" value="InterPro"/>
</dbReference>
<evidence type="ECO:0000256" key="20">
    <source>
        <dbReference type="PROSITE-ProRule" id="PRU00023"/>
    </source>
</evidence>
<feature type="domain" description="EGF-like" evidence="24">
    <location>
        <begin position="330"/>
        <end position="366"/>
    </location>
</feature>
<feature type="domain" description="EGF-like" evidence="24">
    <location>
        <begin position="249"/>
        <end position="287"/>
    </location>
</feature>
<protein>
    <submittedName>
        <fullName evidence="27">Neurogenic locus notch homolog protein 1-like</fullName>
    </submittedName>
</protein>
<feature type="repeat" description="ANK" evidence="20">
    <location>
        <begin position="868"/>
        <end position="900"/>
    </location>
</feature>
<evidence type="ECO:0000256" key="23">
    <source>
        <dbReference type="SAM" id="Phobius"/>
    </source>
</evidence>
<evidence type="ECO:0000256" key="22">
    <source>
        <dbReference type="SAM" id="MobiDB-lite"/>
    </source>
</evidence>
<evidence type="ECO:0000256" key="5">
    <source>
        <dbReference type="ARBA" id="ARBA00022536"/>
    </source>
</evidence>
<dbReference type="SUPFAM" id="SSF57196">
    <property type="entry name" value="EGF/Laminin"/>
    <property type="match status" value="7"/>
</dbReference>
<evidence type="ECO:0000313" key="27">
    <source>
        <dbReference type="RefSeq" id="XP_026542643.1"/>
    </source>
</evidence>
<dbReference type="InterPro" id="IPR051355">
    <property type="entry name" value="Notch/Slit_guidance"/>
</dbReference>
<feature type="repeat" description="ANK" evidence="20">
    <location>
        <begin position="801"/>
        <end position="833"/>
    </location>
</feature>
<evidence type="ECO:0000256" key="18">
    <source>
        <dbReference type="ARBA" id="ARBA00023180"/>
    </source>
</evidence>
<feature type="disulfide bond" evidence="21">
    <location>
        <begin position="356"/>
        <end position="365"/>
    </location>
</feature>
<comment type="caution">
    <text evidence="21">Lacks conserved residue(s) required for the propagation of feature annotation.</text>
</comment>
<keyword evidence="12" id="KW-0805">Transcription regulation</keyword>